<proteinExistence type="predicted"/>
<evidence type="ECO:0000313" key="4">
    <source>
        <dbReference type="Proteomes" id="UP000187465"/>
    </source>
</evidence>
<dbReference type="AlphaFoldDB" id="A0A1R0WVU0"/>
<accession>A0A1R0WVU0</accession>
<dbReference type="Gene3D" id="1.25.40.10">
    <property type="entry name" value="Tetratricopeptide repeat domain"/>
    <property type="match status" value="2"/>
</dbReference>
<name>A0A1R0WVU0_9BACL</name>
<reference evidence="3 4" key="1">
    <citation type="submission" date="2016-10" db="EMBL/GenBank/DDBJ databases">
        <title>Paenibacillus species isolates.</title>
        <authorList>
            <person name="Beno S.M."/>
        </authorList>
    </citation>
    <scope>NUCLEOTIDE SEQUENCE [LARGE SCALE GENOMIC DNA]</scope>
    <source>
        <strain evidence="3 4">FSL H7-0604</strain>
    </source>
</reference>
<dbReference type="EMBL" id="MKQP01000067">
    <property type="protein sequence ID" value="OMD22458.1"/>
    <property type="molecule type" value="Genomic_DNA"/>
</dbReference>
<dbReference type="SUPFAM" id="SSF48452">
    <property type="entry name" value="TPR-like"/>
    <property type="match status" value="2"/>
</dbReference>
<keyword evidence="3" id="KW-0808">Transferase</keyword>
<dbReference type="CDD" id="cd02511">
    <property type="entry name" value="Beta4Glucosyltransferase"/>
    <property type="match status" value="1"/>
</dbReference>
<comment type="caution">
    <text evidence="3">The sequence shown here is derived from an EMBL/GenBank/DDBJ whole genome shotgun (WGS) entry which is preliminary data.</text>
</comment>
<dbReference type="InterPro" id="IPR029044">
    <property type="entry name" value="Nucleotide-diphossugar_trans"/>
</dbReference>
<dbReference type="RefSeq" id="WP_036678476.1">
    <property type="nucleotide sequence ID" value="NZ_MKQP01000067.1"/>
</dbReference>
<gene>
    <name evidence="3" type="ORF">BJP51_06485</name>
</gene>
<dbReference type="InterPro" id="IPR001173">
    <property type="entry name" value="Glyco_trans_2-like"/>
</dbReference>
<dbReference type="SUPFAM" id="SSF53448">
    <property type="entry name" value="Nucleotide-diphospho-sugar transferases"/>
    <property type="match status" value="1"/>
</dbReference>
<evidence type="ECO:0000313" key="3">
    <source>
        <dbReference type="EMBL" id="OMD22458.1"/>
    </source>
</evidence>
<dbReference type="PROSITE" id="PS50005">
    <property type="entry name" value="TPR"/>
    <property type="match status" value="1"/>
</dbReference>
<dbReference type="InterPro" id="IPR019734">
    <property type="entry name" value="TPR_rpt"/>
</dbReference>
<feature type="domain" description="Glycosyltransferase 2-like" evidence="2">
    <location>
        <begin position="6"/>
        <end position="98"/>
    </location>
</feature>
<organism evidence="3 4">
    <name type="scientific">Paenibacillus odorifer</name>
    <dbReference type="NCBI Taxonomy" id="189426"/>
    <lineage>
        <taxon>Bacteria</taxon>
        <taxon>Bacillati</taxon>
        <taxon>Bacillota</taxon>
        <taxon>Bacilli</taxon>
        <taxon>Bacillales</taxon>
        <taxon>Paenibacillaceae</taxon>
        <taxon>Paenibacillus</taxon>
    </lineage>
</organism>
<keyword evidence="1" id="KW-0802">TPR repeat</keyword>
<evidence type="ECO:0000259" key="2">
    <source>
        <dbReference type="Pfam" id="PF00535"/>
    </source>
</evidence>
<feature type="repeat" description="TPR" evidence="1">
    <location>
        <begin position="194"/>
        <end position="227"/>
    </location>
</feature>
<dbReference type="Pfam" id="PF00535">
    <property type="entry name" value="Glycos_transf_2"/>
    <property type="match status" value="1"/>
</dbReference>
<dbReference type="Pfam" id="PF13181">
    <property type="entry name" value="TPR_8"/>
    <property type="match status" value="2"/>
</dbReference>
<dbReference type="GO" id="GO:0016740">
    <property type="term" value="F:transferase activity"/>
    <property type="evidence" value="ECO:0007669"/>
    <property type="project" value="UniProtKB-KW"/>
</dbReference>
<evidence type="ECO:0000256" key="1">
    <source>
        <dbReference type="PROSITE-ProRule" id="PRU00339"/>
    </source>
</evidence>
<dbReference type="InterPro" id="IPR011990">
    <property type="entry name" value="TPR-like_helical_dom_sf"/>
</dbReference>
<dbReference type="PANTHER" id="PTHR43630">
    <property type="entry name" value="POLY-BETA-1,6-N-ACETYL-D-GLUCOSAMINE SYNTHASE"/>
    <property type="match status" value="1"/>
</dbReference>
<dbReference type="SMART" id="SM00028">
    <property type="entry name" value="TPR"/>
    <property type="match status" value="4"/>
</dbReference>
<dbReference type="Gene3D" id="3.90.550.10">
    <property type="entry name" value="Spore Coat Polysaccharide Biosynthesis Protein SpsA, Chain A"/>
    <property type="match status" value="1"/>
</dbReference>
<dbReference type="Proteomes" id="UP000187465">
    <property type="component" value="Unassembled WGS sequence"/>
</dbReference>
<sequence>MSKTISLCMIVKNEEKYLSRCLESVCNKVDQIIIIDTGSTDNTMEIAKKYTNEIYHFTWVNDFAAARNESIKYATSDYILILDADEYLDPTADLQREISSAFDYYFIRIINEMSYGRTLKHTAIRLFANHKKLVYHNRLHEHLNVMDDNNDYKGTSGELIVYHTGYINEVIQDKDKKQRNLPLMLDEVKENPTGYNLFNMGKTYMWLEEHEKAIPYFQKAYSLSKNLIIIPEIIVSLCSCLKELHRYEEGLQILKDAIPLYPQETDMRFVQGCLYMESGYTKDAIMAFEKCLELGDQGITVTEGNGSYIARFKMAEIYEGEFQLTKSYDQIIQAFQTKKSFAPALIKYFELVSKANISSEEVYQNVNMVYNVSSITELQLLLDSLYNVRHPLLNKFLKTYKGVNVQSFVLATAAEYDKDYEQAKELWLKVSLNESYRSDVILLAFILRDIELYNLVVPLFNLSNKEAKTLKGIILNEPVNKIVLNSAIEEIILSIITKLIVLQEFDLFEQLTKVLLSSNNTAIKCRLCEILISYGFMEVAIDMLAQCFKEEPNNISVLRLLGDCCLRVGYLEDAQLFYSELLNLNSDYSTYERCYDLYEKCQDVQGMKVIKGEIKKYFPLAEWIRGFNVL</sequence>
<protein>
    <submittedName>
        <fullName evidence="3">Family 2 glycosyl transferase</fullName>
    </submittedName>
</protein>
<dbReference type="PANTHER" id="PTHR43630:SF2">
    <property type="entry name" value="GLYCOSYLTRANSFERASE"/>
    <property type="match status" value="1"/>
</dbReference>